<organism evidence="1 2">
    <name type="scientific">Candidatus Nomurabacteria bacterium RIFCSPHIGHO2_01_FULL_40_20</name>
    <dbReference type="NCBI Taxonomy" id="1801738"/>
    <lineage>
        <taxon>Bacteria</taxon>
        <taxon>Candidatus Nomuraibacteriota</taxon>
    </lineage>
</organism>
<dbReference type="Pfam" id="PF13177">
    <property type="entry name" value="DNA_pol3_delta2"/>
    <property type="match status" value="1"/>
</dbReference>
<evidence type="ECO:0000313" key="2">
    <source>
        <dbReference type="Proteomes" id="UP000178985"/>
    </source>
</evidence>
<name>A0A1F6V431_9BACT</name>
<dbReference type="Proteomes" id="UP000178985">
    <property type="component" value="Unassembled WGS sequence"/>
</dbReference>
<accession>A0A1F6V431</accession>
<comment type="caution">
    <text evidence="1">The sequence shown here is derived from an EMBL/GenBank/DDBJ whole genome shotgun (WGS) entry which is preliminary data.</text>
</comment>
<dbReference type="SUPFAM" id="SSF52540">
    <property type="entry name" value="P-loop containing nucleoside triphosphate hydrolases"/>
    <property type="match status" value="1"/>
</dbReference>
<dbReference type="EMBL" id="MFTO01000001">
    <property type="protein sequence ID" value="OGI64427.1"/>
    <property type="molecule type" value="Genomic_DNA"/>
</dbReference>
<dbReference type="AlphaFoldDB" id="A0A1F6V431"/>
<dbReference type="InterPro" id="IPR027417">
    <property type="entry name" value="P-loop_NTPase"/>
</dbReference>
<sequence>MNLINKHFDKENLHHAYLVEGAREEITKSILEFLKIFDISPSSPDLVHIAIDNFKIDEAFSLKDMSSERGIGEKKFFIICANNFSLDAQGTMLKLFEEPIENTHFFLVVPDVNALLPTLVSRFYVISADDKKGDIALGEKFIKLSLRGRIDFLKELLVEPENEIMDDSIRSKALKFLNTLELALHAPHRKFLWGKESVRVFEQIMKARQFLRQSGSSPKTLIESVALLIPEKL</sequence>
<dbReference type="Gene3D" id="3.40.50.300">
    <property type="entry name" value="P-loop containing nucleotide triphosphate hydrolases"/>
    <property type="match status" value="1"/>
</dbReference>
<gene>
    <name evidence="1" type="ORF">A2733_01310</name>
</gene>
<protein>
    <recommendedName>
        <fullName evidence="3">DNA polymerase III delta N-terminal domain-containing protein</fullName>
    </recommendedName>
</protein>
<reference evidence="1 2" key="1">
    <citation type="journal article" date="2016" name="Nat. Commun.">
        <title>Thousands of microbial genomes shed light on interconnected biogeochemical processes in an aquifer system.</title>
        <authorList>
            <person name="Anantharaman K."/>
            <person name="Brown C.T."/>
            <person name="Hug L.A."/>
            <person name="Sharon I."/>
            <person name="Castelle C.J."/>
            <person name="Probst A.J."/>
            <person name="Thomas B.C."/>
            <person name="Singh A."/>
            <person name="Wilkins M.J."/>
            <person name="Karaoz U."/>
            <person name="Brodie E.L."/>
            <person name="Williams K.H."/>
            <person name="Hubbard S.S."/>
            <person name="Banfield J.F."/>
        </authorList>
    </citation>
    <scope>NUCLEOTIDE SEQUENCE [LARGE SCALE GENOMIC DNA]</scope>
</reference>
<proteinExistence type="predicted"/>
<evidence type="ECO:0008006" key="3">
    <source>
        <dbReference type="Google" id="ProtNLM"/>
    </source>
</evidence>
<evidence type="ECO:0000313" key="1">
    <source>
        <dbReference type="EMBL" id="OGI64427.1"/>
    </source>
</evidence>